<proteinExistence type="predicted"/>
<dbReference type="Gene3D" id="3.40.630.30">
    <property type="match status" value="1"/>
</dbReference>
<evidence type="ECO:0000256" key="1">
    <source>
        <dbReference type="ARBA" id="ARBA00022679"/>
    </source>
</evidence>
<dbReference type="PANTHER" id="PTHR43420">
    <property type="entry name" value="ACETYLTRANSFERASE"/>
    <property type="match status" value="1"/>
</dbReference>
<sequence length="166" mass="19150">MNIVSASNHQIGVIMRLFRSVTRHLRKKGVYQWDLFYPNRWVVSKDVKNKQMYVAMRDQLCVGAVVINEEQSAQYDSLPWQEGGGRPAVIHRLAVHPEHQGQGIGKQLLYFAEEQARAQGCTSIRLDAYTANPAALQMYERAGYSKVGLIRYPFRKEPYQCYEKKL</sequence>
<comment type="caution">
    <text evidence="4">The sequence shown here is derived from an EMBL/GenBank/DDBJ whole genome shotgun (WGS) entry which is preliminary data.</text>
</comment>
<dbReference type="RefSeq" id="WP_377467762.1">
    <property type="nucleotide sequence ID" value="NZ_JBHLWN010000008.1"/>
</dbReference>
<dbReference type="EC" id="2.3.1.-" evidence="4"/>
<dbReference type="CDD" id="cd04301">
    <property type="entry name" value="NAT_SF"/>
    <property type="match status" value="1"/>
</dbReference>
<dbReference type="GO" id="GO:0016746">
    <property type="term" value="F:acyltransferase activity"/>
    <property type="evidence" value="ECO:0007669"/>
    <property type="project" value="UniProtKB-KW"/>
</dbReference>
<dbReference type="Proteomes" id="UP001589776">
    <property type="component" value="Unassembled WGS sequence"/>
</dbReference>
<dbReference type="PROSITE" id="PS51186">
    <property type="entry name" value="GNAT"/>
    <property type="match status" value="1"/>
</dbReference>
<protein>
    <submittedName>
        <fullName evidence="4">GNAT family N-acetyltransferase</fullName>
        <ecNumber evidence="4">2.3.1.-</ecNumber>
    </submittedName>
</protein>
<name>A0ABV6DEH5_9BACL</name>
<feature type="domain" description="N-acetyltransferase" evidence="3">
    <location>
        <begin position="1"/>
        <end position="166"/>
    </location>
</feature>
<organism evidence="4 5">
    <name type="scientific">Paenibacillus chartarius</name>
    <dbReference type="NCBI Taxonomy" id="747481"/>
    <lineage>
        <taxon>Bacteria</taxon>
        <taxon>Bacillati</taxon>
        <taxon>Bacillota</taxon>
        <taxon>Bacilli</taxon>
        <taxon>Bacillales</taxon>
        <taxon>Paenibacillaceae</taxon>
        <taxon>Paenibacillus</taxon>
    </lineage>
</organism>
<accession>A0ABV6DEH5</accession>
<gene>
    <name evidence="4" type="ORF">ACFFK0_01080</name>
</gene>
<dbReference type="InterPro" id="IPR016181">
    <property type="entry name" value="Acyl_CoA_acyltransferase"/>
</dbReference>
<evidence type="ECO:0000256" key="2">
    <source>
        <dbReference type="ARBA" id="ARBA00023315"/>
    </source>
</evidence>
<dbReference type="InterPro" id="IPR000182">
    <property type="entry name" value="GNAT_dom"/>
</dbReference>
<dbReference type="InterPro" id="IPR050680">
    <property type="entry name" value="YpeA/RimI_acetyltransf"/>
</dbReference>
<keyword evidence="1 4" id="KW-0808">Transferase</keyword>
<evidence type="ECO:0000259" key="3">
    <source>
        <dbReference type="PROSITE" id="PS51186"/>
    </source>
</evidence>
<reference evidence="4 5" key="1">
    <citation type="submission" date="2024-09" db="EMBL/GenBank/DDBJ databases">
        <authorList>
            <person name="Sun Q."/>
            <person name="Mori K."/>
        </authorList>
    </citation>
    <scope>NUCLEOTIDE SEQUENCE [LARGE SCALE GENOMIC DNA]</scope>
    <source>
        <strain evidence="4 5">CCM 7759</strain>
    </source>
</reference>
<evidence type="ECO:0000313" key="5">
    <source>
        <dbReference type="Proteomes" id="UP001589776"/>
    </source>
</evidence>
<dbReference type="EMBL" id="JBHLWN010000008">
    <property type="protein sequence ID" value="MFC0211049.1"/>
    <property type="molecule type" value="Genomic_DNA"/>
</dbReference>
<dbReference type="Pfam" id="PF00583">
    <property type="entry name" value="Acetyltransf_1"/>
    <property type="match status" value="1"/>
</dbReference>
<keyword evidence="5" id="KW-1185">Reference proteome</keyword>
<evidence type="ECO:0000313" key="4">
    <source>
        <dbReference type="EMBL" id="MFC0211049.1"/>
    </source>
</evidence>
<dbReference type="SUPFAM" id="SSF55729">
    <property type="entry name" value="Acyl-CoA N-acyltransferases (Nat)"/>
    <property type="match status" value="1"/>
</dbReference>
<keyword evidence="2 4" id="KW-0012">Acyltransferase</keyword>